<dbReference type="InParanoid" id="A0A6P7GDI8"/>
<keyword evidence="4" id="KW-1133">Transmembrane helix</keyword>
<proteinExistence type="predicted"/>
<feature type="domain" description="START" evidence="5">
    <location>
        <begin position="276"/>
        <end position="466"/>
    </location>
</feature>
<accession>A0A6P7GDI8</accession>
<dbReference type="KEGG" id="dvv:114340936"/>
<feature type="transmembrane region" description="Helical" evidence="4">
    <location>
        <begin position="64"/>
        <end position="87"/>
    </location>
</feature>
<organism evidence="7">
    <name type="scientific">Diabrotica virgifera virgifera</name>
    <name type="common">western corn rootworm</name>
    <dbReference type="NCBI Taxonomy" id="50390"/>
    <lineage>
        <taxon>Eukaryota</taxon>
        <taxon>Metazoa</taxon>
        <taxon>Ecdysozoa</taxon>
        <taxon>Arthropoda</taxon>
        <taxon>Hexapoda</taxon>
        <taxon>Insecta</taxon>
        <taxon>Pterygota</taxon>
        <taxon>Neoptera</taxon>
        <taxon>Endopterygota</taxon>
        <taxon>Coleoptera</taxon>
        <taxon>Polyphaga</taxon>
        <taxon>Cucujiformia</taxon>
        <taxon>Chrysomeloidea</taxon>
        <taxon>Chrysomelidae</taxon>
        <taxon>Galerucinae</taxon>
        <taxon>Diabroticina</taxon>
        <taxon>Diabroticites</taxon>
        <taxon>Diabrotica</taxon>
    </lineage>
</organism>
<dbReference type="FunCoup" id="A0A6P7GDI8">
    <property type="interactions" value="981"/>
</dbReference>
<keyword evidence="2 4" id="KW-0812">Transmembrane</keyword>
<reference evidence="7" key="1">
    <citation type="submission" date="2025-08" db="UniProtKB">
        <authorList>
            <consortium name="RefSeq"/>
        </authorList>
    </citation>
    <scope>IDENTIFICATION</scope>
    <source>
        <tissue evidence="7">Whole insect</tissue>
    </source>
</reference>
<dbReference type="PROSITE" id="PS51439">
    <property type="entry name" value="MENTAL"/>
    <property type="match status" value="1"/>
</dbReference>
<dbReference type="GO" id="GO:0008289">
    <property type="term" value="F:lipid binding"/>
    <property type="evidence" value="ECO:0007669"/>
    <property type="project" value="InterPro"/>
</dbReference>
<dbReference type="InterPro" id="IPR051869">
    <property type="entry name" value="STARD3"/>
</dbReference>
<dbReference type="RefSeq" id="XP_028147511.1">
    <property type="nucleotide sequence ID" value="XM_028291710.1"/>
</dbReference>
<gene>
    <name evidence="7" type="primary">LOC114340936</name>
</gene>
<evidence type="ECO:0000256" key="1">
    <source>
        <dbReference type="ARBA" id="ARBA00004141"/>
    </source>
</evidence>
<name>A0A6P7GDI8_DIAVI</name>
<protein>
    <submittedName>
        <fullName evidence="7">Steroidogenic acute regulatory protein-like</fullName>
    </submittedName>
</protein>
<dbReference type="InterPro" id="IPR023393">
    <property type="entry name" value="START-like_dom_sf"/>
</dbReference>
<dbReference type="PANTHER" id="PTHR46121:SF4">
    <property type="entry name" value="STEROIDOGENIC ACUTE REGULATORY PROTEIN-LIKE"/>
    <property type="match status" value="1"/>
</dbReference>
<dbReference type="GO" id="GO:0005765">
    <property type="term" value="C:lysosomal membrane"/>
    <property type="evidence" value="ECO:0007669"/>
    <property type="project" value="TreeGrafter"/>
</dbReference>
<dbReference type="GO" id="GO:0099044">
    <property type="term" value="P:vesicle tethering to endoplasmic reticulum"/>
    <property type="evidence" value="ECO:0007669"/>
    <property type="project" value="TreeGrafter"/>
</dbReference>
<evidence type="ECO:0000313" key="7">
    <source>
        <dbReference type="RefSeq" id="XP_028147511.1"/>
    </source>
</evidence>
<dbReference type="OrthoDB" id="74575at2759"/>
<dbReference type="InterPro" id="IPR002913">
    <property type="entry name" value="START_lipid-bd_dom"/>
</dbReference>
<feature type="domain" description="MENTAL" evidence="6">
    <location>
        <begin position="58"/>
        <end position="230"/>
    </location>
</feature>
<dbReference type="PROSITE" id="PS50848">
    <property type="entry name" value="START"/>
    <property type="match status" value="1"/>
</dbReference>
<dbReference type="AlphaFoldDB" id="A0A6P7GDI8"/>
<evidence type="ECO:0000256" key="4">
    <source>
        <dbReference type="SAM" id="Phobius"/>
    </source>
</evidence>
<dbReference type="Pfam" id="PF01852">
    <property type="entry name" value="START"/>
    <property type="match status" value="1"/>
</dbReference>
<dbReference type="PANTHER" id="PTHR46121">
    <property type="entry name" value="STEROIDOGENIC ACUTE REGULATORY PROTEIN-LIKE"/>
    <property type="match status" value="1"/>
</dbReference>
<keyword evidence="3 4" id="KW-0472">Membrane</keyword>
<dbReference type="GO" id="GO:0031902">
    <property type="term" value="C:late endosome membrane"/>
    <property type="evidence" value="ECO:0007669"/>
    <property type="project" value="TreeGrafter"/>
</dbReference>
<dbReference type="InterPro" id="IPR019498">
    <property type="entry name" value="MENTAL"/>
</dbReference>
<evidence type="ECO:0000256" key="3">
    <source>
        <dbReference type="ARBA" id="ARBA00023136"/>
    </source>
</evidence>
<evidence type="ECO:0000259" key="6">
    <source>
        <dbReference type="PROSITE" id="PS51439"/>
    </source>
</evidence>
<feature type="transmembrane region" description="Helical" evidence="4">
    <location>
        <begin position="107"/>
        <end position="127"/>
    </location>
</feature>
<dbReference type="PRINTS" id="PR00978">
    <property type="entry name" value="STARPROTEIN"/>
</dbReference>
<dbReference type="GO" id="GO:0005789">
    <property type="term" value="C:endoplasmic reticulum membrane"/>
    <property type="evidence" value="ECO:0007669"/>
    <property type="project" value="TreeGrafter"/>
</dbReference>
<dbReference type="Pfam" id="PF10457">
    <property type="entry name" value="MENTAL"/>
    <property type="match status" value="1"/>
</dbReference>
<dbReference type="SUPFAM" id="SSF55961">
    <property type="entry name" value="Bet v1-like"/>
    <property type="match status" value="1"/>
</dbReference>
<dbReference type="InterPro" id="IPR000799">
    <property type="entry name" value="StAR-like"/>
</dbReference>
<feature type="transmembrane region" description="Helical" evidence="4">
    <location>
        <begin position="134"/>
        <end position="155"/>
    </location>
</feature>
<comment type="subcellular location">
    <subcellularLocation>
        <location evidence="1">Membrane</location>
        <topology evidence="1">Multi-pass membrane protein</topology>
    </subcellularLocation>
</comment>
<feature type="transmembrane region" description="Helical" evidence="4">
    <location>
        <begin position="167"/>
        <end position="184"/>
    </location>
</feature>
<dbReference type="SMART" id="SM00234">
    <property type="entry name" value="START"/>
    <property type="match status" value="1"/>
</dbReference>
<evidence type="ECO:0000256" key="2">
    <source>
        <dbReference type="ARBA" id="ARBA00022692"/>
    </source>
</evidence>
<sequence>MTTPEQENAIVNFNPSEVPNVQSPFDISQTHSVNTTQSVRDVILSEDLLAGQRLNGRMSNVRRFFCLFVTFDFLFTSLMWIICVMLNGEYIIKALTEQVIHYNIHTSLFDIVLVAFFRFCILLIFYAMLYKSHWIVISLSTAGTCGFLIAKVLYFDWPHSSQPVFEVLLVLTSFILAWGEVWFLDFRVIPQENFASRFIVAGETERTPLIRSYVQGLPSMYTESIGNFYSPQGTPEGSLNRFSQCDTLNVFAPVKFSSAEEESYKIKADKAFKDAWQLFKNSNWIFKYKKDEDRVYTTVDNNKKTIFRLEAEMDVSSRYLLDELFYRIHESSKWNMAIQDSYKVQSLDEYTDITYTISKESLNGLVSSRDFVNLRHWSKVDNAYVVCFVKTEHPSIPLNKKMIRGENGVGCYVIDGSSSPNKCILNWVVNTDLKLWLPSSLVDKEMGGMLLKYASELRQHITKRRSN</sequence>
<dbReference type="GO" id="GO:0140284">
    <property type="term" value="C:endoplasmic reticulum-endosome membrane contact site"/>
    <property type="evidence" value="ECO:0007669"/>
    <property type="project" value="TreeGrafter"/>
</dbReference>
<dbReference type="Gene3D" id="3.30.530.20">
    <property type="match status" value="1"/>
</dbReference>
<evidence type="ECO:0000259" key="5">
    <source>
        <dbReference type="PROSITE" id="PS50848"/>
    </source>
</evidence>